<feature type="domain" description="RING-type" evidence="14">
    <location>
        <begin position="339"/>
        <end position="378"/>
    </location>
</feature>
<keyword evidence="9" id="KW-0862">Zinc</keyword>
<dbReference type="EMBL" id="JASJQH010006878">
    <property type="protein sequence ID" value="KAK9729655.1"/>
    <property type="molecule type" value="Genomic_DNA"/>
</dbReference>
<evidence type="ECO:0000256" key="6">
    <source>
        <dbReference type="ARBA" id="ARBA00022723"/>
    </source>
</evidence>
<keyword evidence="10" id="KW-0449">Lipoprotein</keyword>
<evidence type="ECO:0000256" key="9">
    <source>
        <dbReference type="ARBA" id="ARBA00022833"/>
    </source>
</evidence>
<dbReference type="SMART" id="SM00184">
    <property type="entry name" value="RING"/>
    <property type="match status" value="1"/>
</dbReference>
<evidence type="ECO:0000256" key="4">
    <source>
        <dbReference type="ARBA" id="ARBA00022679"/>
    </source>
</evidence>
<dbReference type="InterPro" id="IPR058981">
    <property type="entry name" value="MGRN1/RNF157-like_N"/>
</dbReference>
<dbReference type="CDD" id="cd16789">
    <property type="entry name" value="mRING-HC-C3HC5_MGRN1-like"/>
    <property type="match status" value="1"/>
</dbReference>
<evidence type="ECO:0000256" key="3">
    <source>
        <dbReference type="ARBA" id="ARBA00012483"/>
    </source>
</evidence>
<dbReference type="Pfam" id="PF13920">
    <property type="entry name" value="zf-C3HC4_3"/>
    <property type="match status" value="1"/>
</dbReference>
<evidence type="ECO:0000256" key="10">
    <source>
        <dbReference type="ARBA" id="ARBA00023288"/>
    </source>
</evidence>
<evidence type="ECO:0000256" key="8">
    <source>
        <dbReference type="ARBA" id="ARBA00022786"/>
    </source>
</evidence>
<comment type="catalytic activity">
    <reaction evidence="1">
        <text>S-ubiquitinyl-[E2 ubiquitin-conjugating enzyme]-L-cysteine + [acceptor protein]-L-lysine = [E2 ubiquitin-conjugating enzyme]-L-cysteine + N(6)-ubiquitinyl-[acceptor protein]-L-lysine.</text>
        <dbReference type="EC" id="2.3.2.27"/>
    </reaction>
</comment>
<keyword evidence="7 12" id="KW-0863">Zinc-finger</keyword>
<dbReference type="InterPro" id="IPR045195">
    <property type="entry name" value="LOG2-like_mRING_C3HC5"/>
</dbReference>
<keyword evidence="6" id="KW-0479">Metal-binding</keyword>
<proteinExistence type="inferred from homology"/>
<dbReference type="InterPro" id="IPR013083">
    <property type="entry name" value="Znf_RING/FYVE/PHD"/>
</dbReference>
<comment type="pathway">
    <text evidence="2">Protein modification; protein ubiquitination.</text>
</comment>
<dbReference type="PANTHER" id="PTHR22996">
    <property type="entry name" value="MAHOGUNIN"/>
    <property type="match status" value="1"/>
</dbReference>
<comment type="caution">
    <text evidence="15">The sequence shown here is derived from an EMBL/GenBank/DDBJ whole genome shotgun (WGS) entry which is preliminary data.</text>
</comment>
<evidence type="ECO:0000256" key="12">
    <source>
        <dbReference type="PROSITE-ProRule" id="PRU00175"/>
    </source>
</evidence>
<accession>A0ABR2WBS6</accession>
<dbReference type="PROSITE" id="PS50089">
    <property type="entry name" value="ZF_RING_2"/>
    <property type="match status" value="1"/>
</dbReference>
<gene>
    <name evidence="15" type="ORF">K7432_000168</name>
</gene>
<feature type="region of interest" description="Disordered" evidence="13">
    <location>
        <begin position="64"/>
        <end position="100"/>
    </location>
</feature>
<organism evidence="15 16">
    <name type="scientific">Basidiobolus ranarum</name>
    <dbReference type="NCBI Taxonomy" id="34480"/>
    <lineage>
        <taxon>Eukaryota</taxon>
        <taxon>Fungi</taxon>
        <taxon>Fungi incertae sedis</taxon>
        <taxon>Zoopagomycota</taxon>
        <taxon>Entomophthoromycotina</taxon>
        <taxon>Basidiobolomycetes</taxon>
        <taxon>Basidiobolales</taxon>
        <taxon>Basidiobolaceae</taxon>
        <taxon>Basidiobolus</taxon>
    </lineage>
</organism>
<sequence>MSNGTFDVLSARIRSIFSFTPREHPEVTNHEEGRNFSLPETADLSLSQALYFGPHFALIDENATESSGTTRGEASVGTQANETSVGSSTTEPLNGTGGRDSSCTVFRSSINLKIPTLSLIKTDFHDEEGLVGNKYNIEFTFDSLYPCKIKLYWCAQEVWGNEDTSVGYKLKYPSQTIPTFNFQSGLNQKFYLPNDQLLDIHKFQPGDLVLNIPKNEYSPKPENDQNTEDEVGFELKEPTLDSIIIQDDTSSTHRSSLCYPLIIVLETITTGDKVPDTLSTFISLTVNSEGTYDIQTLKQKVKINGISFVLQEIYGFSESQSHQDTLQTNEDDPSSARECVICMSDLRDTTVLPCRHMCLCKECAEVLRCQSSKCPICRQPFHSLLYIGSSNTV</sequence>
<dbReference type="InterPro" id="IPR001841">
    <property type="entry name" value="Znf_RING"/>
</dbReference>
<keyword evidence="8" id="KW-0833">Ubl conjugation pathway</keyword>
<evidence type="ECO:0000256" key="11">
    <source>
        <dbReference type="ARBA" id="ARBA00025721"/>
    </source>
</evidence>
<keyword evidence="5" id="KW-0519">Myristate</keyword>
<reference evidence="15 16" key="1">
    <citation type="submission" date="2023-04" db="EMBL/GenBank/DDBJ databases">
        <title>Genome of Basidiobolus ranarum AG-B5.</title>
        <authorList>
            <person name="Stajich J.E."/>
            <person name="Carter-House D."/>
            <person name="Gryganskyi A."/>
        </authorList>
    </citation>
    <scope>NUCLEOTIDE SEQUENCE [LARGE SCALE GENOMIC DNA]</scope>
    <source>
        <strain evidence="15 16">AG-B5</strain>
    </source>
</reference>
<evidence type="ECO:0000256" key="5">
    <source>
        <dbReference type="ARBA" id="ARBA00022707"/>
    </source>
</evidence>
<dbReference type="EC" id="2.3.2.27" evidence="3"/>
<evidence type="ECO:0000256" key="7">
    <source>
        <dbReference type="ARBA" id="ARBA00022771"/>
    </source>
</evidence>
<dbReference type="SUPFAM" id="SSF57850">
    <property type="entry name" value="RING/U-box"/>
    <property type="match status" value="1"/>
</dbReference>
<dbReference type="Pfam" id="PF26192">
    <property type="entry name" value="RNF157-like_N"/>
    <property type="match status" value="1"/>
</dbReference>
<dbReference type="Proteomes" id="UP001479436">
    <property type="component" value="Unassembled WGS sequence"/>
</dbReference>
<dbReference type="Gene3D" id="3.30.40.10">
    <property type="entry name" value="Zinc/RING finger domain, C3HC4 (zinc finger)"/>
    <property type="match status" value="1"/>
</dbReference>
<comment type="similarity">
    <text evidence="11">Belongs to the RING-type zinc finger family. LOG2 subfamily.</text>
</comment>
<evidence type="ECO:0000256" key="2">
    <source>
        <dbReference type="ARBA" id="ARBA00004906"/>
    </source>
</evidence>
<name>A0ABR2WBS6_9FUNG</name>
<keyword evidence="16" id="KW-1185">Reference proteome</keyword>
<protein>
    <recommendedName>
        <fullName evidence="3">RING-type E3 ubiquitin transferase</fullName>
        <ecNumber evidence="3">2.3.2.27</ecNumber>
    </recommendedName>
</protein>
<evidence type="ECO:0000256" key="1">
    <source>
        <dbReference type="ARBA" id="ARBA00000900"/>
    </source>
</evidence>
<keyword evidence="4" id="KW-0808">Transferase</keyword>
<evidence type="ECO:0000259" key="14">
    <source>
        <dbReference type="PROSITE" id="PS50089"/>
    </source>
</evidence>
<evidence type="ECO:0000313" key="15">
    <source>
        <dbReference type="EMBL" id="KAK9729655.1"/>
    </source>
</evidence>
<evidence type="ECO:0000256" key="13">
    <source>
        <dbReference type="SAM" id="MobiDB-lite"/>
    </source>
</evidence>
<dbReference type="PANTHER" id="PTHR22996:SF0">
    <property type="entry name" value="RE60872P-RELATED"/>
    <property type="match status" value="1"/>
</dbReference>
<evidence type="ECO:0000313" key="16">
    <source>
        <dbReference type="Proteomes" id="UP001479436"/>
    </source>
</evidence>
<dbReference type="InterPro" id="IPR045194">
    <property type="entry name" value="MGRN1/RNF157-like"/>
</dbReference>